<dbReference type="AlphaFoldDB" id="A0A8J2X6I5"/>
<evidence type="ECO:0000256" key="3">
    <source>
        <dbReference type="PROSITE-ProRule" id="PRU00339"/>
    </source>
</evidence>
<dbReference type="Gene3D" id="1.25.40.10">
    <property type="entry name" value="Tetratricopeptide repeat domain"/>
    <property type="match status" value="1"/>
</dbReference>
<evidence type="ECO:0000313" key="6">
    <source>
        <dbReference type="Proteomes" id="UP000789595"/>
    </source>
</evidence>
<evidence type="ECO:0000256" key="4">
    <source>
        <dbReference type="SAM" id="MobiDB-lite"/>
    </source>
</evidence>
<keyword evidence="2 3" id="KW-0802">TPR repeat</keyword>
<dbReference type="OrthoDB" id="71226at2759"/>
<dbReference type="EMBL" id="CAKKNE010000005">
    <property type="protein sequence ID" value="CAH0378048.1"/>
    <property type="molecule type" value="Genomic_DNA"/>
</dbReference>
<dbReference type="InterPro" id="IPR008978">
    <property type="entry name" value="HSP20-like_chaperone"/>
</dbReference>
<proteinExistence type="predicted"/>
<reference evidence="5" key="1">
    <citation type="submission" date="2021-11" db="EMBL/GenBank/DDBJ databases">
        <authorList>
            <consortium name="Genoscope - CEA"/>
            <person name="William W."/>
        </authorList>
    </citation>
    <scope>NUCLEOTIDE SEQUENCE</scope>
</reference>
<feature type="region of interest" description="Disordered" evidence="4">
    <location>
        <begin position="1"/>
        <end position="26"/>
    </location>
</feature>
<feature type="repeat" description="TPR" evidence="3">
    <location>
        <begin position="114"/>
        <end position="147"/>
    </location>
</feature>
<dbReference type="SUPFAM" id="SSF49764">
    <property type="entry name" value="HSP20-like chaperones"/>
    <property type="match status" value="1"/>
</dbReference>
<dbReference type="PANTHER" id="PTHR22904">
    <property type="entry name" value="TPR REPEAT CONTAINING PROTEIN"/>
    <property type="match status" value="1"/>
</dbReference>
<feature type="compositionally biased region" description="Acidic residues" evidence="4">
    <location>
        <begin position="74"/>
        <end position="87"/>
    </location>
</feature>
<dbReference type="SMART" id="SM00028">
    <property type="entry name" value="TPR"/>
    <property type="match status" value="3"/>
</dbReference>
<dbReference type="PANTHER" id="PTHR22904:SF523">
    <property type="entry name" value="STRESS-INDUCED-PHOSPHOPROTEIN 1"/>
    <property type="match status" value="1"/>
</dbReference>
<dbReference type="GO" id="GO:0051879">
    <property type="term" value="F:Hsp90 protein binding"/>
    <property type="evidence" value="ECO:0007669"/>
    <property type="project" value="TreeGrafter"/>
</dbReference>
<dbReference type="InterPro" id="IPR011990">
    <property type="entry name" value="TPR-like_helical_dom_sf"/>
</dbReference>
<dbReference type="Proteomes" id="UP000789595">
    <property type="component" value="Unassembled WGS sequence"/>
</dbReference>
<feature type="region of interest" description="Disordered" evidence="4">
    <location>
        <begin position="269"/>
        <end position="292"/>
    </location>
</feature>
<evidence type="ECO:0000313" key="5">
    <source>
        <dbReference type="EMBL" id="CAH0378048.1"/>
    </source>
</evidence>
<feature type="compositionally biased region" description="Acidic residues" evidence="4">
    <location>
        <begin position="564"/>
        <end position="574"/>
    </location>
</feature>
<protein>
    <recommendedName>
        <fullName evidence="7">CS domain-containing protein</fullName>
    </recommendedName>
</protein>
<dbReference type="PROSITE" id="PS50005">
    <property type="entry name" value="TPR"/>
    <property type="match status" value="1"/>
</dbReference>
<organism evidence="5 6">
    <name type="scientific">Pelagomonas calceolata</name>
    <dbReference type="NCBI Taxonomy" id="35677"/>
    <lineage>
        <taxon>Eukaryota</taxon>
        <taxon>Sar</taxon>
        <taxon>Stramenopiles</taxon>
        <taxon>Ochrophyta</taxon>
        <taxon>Pelagophyceae</taxon>
        <taxon>Pelagomonadales</taxon>
        <taxon>Pelagomonadaceae</taxon>
        <taxon>Pelagomonas</taxon>
    </lineage>
</organism>
<sequence>MENDSDSDDSGILVEEVTTAPSDDEGVLVEEVAVSHAEDDYVIADATVANEDASDDDAVVIEDVTHERDSSDSSSDDEEDEDDDLPVVEEVAHPKQSSAKQRAPPSRVELAQAKEEKRVEGNALFAKKRFRDAAKFYGEAIDLDPYDHSLYSNRALCFLELGAFEKARLDAEECTKLRPDFLKGHLRLARALRLLGACDKALEACRAGLEVERNSKSLRAEYVEAKRALRAQKRKRAIQGDLHDLAAEMTPEVCVGVPLSHARRARAAAGRRCRETTHGRPQTNHATKRQTLKKTQERRWKAWWAGQGHPTCVNNTNLERYIPDCPVDVSYDAEVSQELHGPDNLPRLEEEDDEDEDDLLLEEILERLKWDALLPKFEDEGLGPRSLLTCARLPELRPVLQTFLQDDMKELVALAEAQASDCLEASWDRGSEAIRAFPPSNAPGLAYTYPGFSWRQRVREIELRVLLPPGCSARDLCVEVKPRRITVKVKKTGLRVWPYERNSWTSIVDVGPQLPGVVSEPPSFDEHEDDVLDALDEVADEPKLTSAAEAFRKAKARPVVDDDHASDDELEVEELPMSDDELEVEELPLSDDDDIEVEELPPIAEAPPRTLKARWVEGGLALKEFEVSEQDVRAQIFAQTAIPPELQILESDGVVVADASNVDTIDVREAASTAEAARLLQPVQEEEEAEEDDDNAYADAAPDTVTLLDFPTSRKLLVDESVWHVSKPPALKGHALQAPILVMQLAKFQNLEKGTAQDAAQAWWRTMFLGAGEDDSLKAPPAGFFKWK</sequence>
<evidence type="ECO:0008006" key="7">
    <source>
        <dbReference type="Google" id="ProtNLM"/>
    </source>
</evidence>
<keyword evidence="6" id="KW-1185">Reference proteome</keyword>
<name>A0A8J2X6I5_9STRA</name>
<feature type="region of interest" description="Disordered" evidence="4">
    <location>
        <begin position="555"/>
        <end position="574"/>
    </location>
</feature>
<comment type="caution">
    <text evidence="5">The sequence shown here is derived from an EMBL/GenBank/DDBJ whole genome shotgun (WGS) entry which is preliminary data.</text>
</comment>
<evidence type="ECO:0000256" key="1">
    <source>
        <dbReference type="ARBA" id="ARBA00022737"/>
    </source>
</evidence>
<keyword evidence="1" id="KW-0677">Repeat</keyword>
<dbReference type="InterPro" id="IPR019734">
    <property type="entry name" value="TPR_rpt"/>
</dbReference>
<feature type="region of interest" description="Disordered" evidence="4">
    <location>
        <begin position="46"/>
        <end position="114"/>
    </location>
</feature>
<evidence type="ECO:0000256" key="2">
    <source>
        <dbReference type="ARBA" id="ARBA00022803"/>
    </source>
</evidence>
<gene>
    <name evidence="5" type="ORF">PECAL_5P25660</name>
</gene>
<accession>A0A8J2X6I5</accession>
<dbReference type="SUPFAM" id="SSF48452">
    <property type="entry name" value="TPR-like"/>
    <property type="match status" value="1"/>
</dbReference>
<dbReference type="Gene3D" id="2.60.40.790">
    <property type="match status" value="1"/>
</dbReference>